<evidence type="ECO:0008006" key="3">
    <source>
        <dbReference type="Google" id="ProtNLM"/>
    </source>
</evidence>
<dbReference type="RefSeq" id="WP_377199770.1">
    <property type="nucleotide sequence ID" value="NZ_JBHUHF010000001.1"/>
</dbReference>
<proteinExistence type="predicted"/>
<reference evidence="2" key="1">
    <citation type="journal article" date="2019" name="Int. J. Syst. Evol. Microbiol.">
        <title>The Global Catalogue of Microorganisms (GCM) 10K type strain sequencing project: providing services to taxonomists for standard genome sequencing and annotation.</title>
        <authorList>
            <consortium name="The Broad Institute Genomics Platform"/>
            <consortium name="The Broad Institute Genome Sequencing Center for Infectious Disease"/>
            <person name="Wu L."/>
            <person name="Ma J."/>
        </authorList>
    </citation>
    <scope>NUCLEOTIDE SEQUENCE [LARGE SCALE GENOMIC DNA]</scope>
    <source>
        <strain evidence="2">CCM 7043</strain>
    </source>
</reference>
<dbReference type="InterPro" id="IPR022446">
    <property type="entry name" value="MeTrfrase_put"/>
</dbReference>
<protein>
    <recommendedName>
        <fullName evidence="3">Release factor glutamine methyltransferase</fullName>
    </recommendedName>
</protein>
<dbReference type="Proteomes" id="UP001597338">
    <property type="component" value="Unassembled WGS sequence"/>
</dbReference>
<dbReference type="InterPro" id="IPR050320">
    <property type="entry name" value="N5-glutamine_MTase"/>
</dbReference>
<accession>A0ABW4VH53</accession>
<evidence type="ECO:0000313" key="2">
    <source>
        <dbReference type="Proteomes" id="UP001597338"/>
    </source>
</evidence>
<dbReference type="NCBIfam" id="TIGR03704">
    <property type="entry name" value="PrmC_rel_meth"/>
    <property type="match status" value="1"/>
</dbReference>
<dbReference type="PANTHER" id="PTHR18895:SF74">
    <property type="entry name" value="MTRF1L RELEASE FACTOR GLUTAMINE METHYLTRANSFERASE"/>
    <property type="match status" value="1"/>
</dbReference>
<dbReference type="EMBL" id="JBHUHF010000001">
    <property type="protein sequence ID" value="MFD2028062.1"/>
    <property type="molecule type" value="Genomic_DNA"/>
</dbReference>
<dbReference type="Gene3D" id="3.40.50.150">
    <property type="entry name" value="Vaccinia Virus protein VP39"/>
    <property type="match status" value="1"/>
</dbReference>
<evidence type="ECO:0000313" key="1">
    <source>
        <dbReference type="EMBL" id="MFD2028062.1"/>
    </source>
</evidence>
<dbReference type="SUPFAM" id="SSF53335">
    <property type="entry name" value="S-adenosyl-L-methionine-dependent methyltransferases"/>
    <property type="match status" value="1"/>
</dbReference>
<keyword evidence="2" id="KW-1185">Reference proteome</keyword>
<name>A0ABW4VH53_9MICO</name>
<organism evidence="1 2">
    <name type="scientific">Promicromonospora aerolata</name>
    <dbReference type="NCBI Taxonomy" id="195749"/>
    <lineage>
        <taxon>Bacteria</taxon>
        <taxon>Bacillati</taxon>
        <taxon>Actinomycetota</taxon>
        <taxon>Actinomycetes</taxon>
        <taxon>Micrococcales</taxon>
        <taxon>Promicromonosporaceae</taxon>
        <taxon>Promicromonospora</taxon>
    </lineage>
</organism>
<comment type="caution">
    <text evidence="1">The sequence shown here is derived from an EMBL/GenBank/DDBJ whole genome shotgun (WGS) entry which is preliminary data.</text>
</comment>
<dbReference type="PANTHER" id="PTHR18895">
    <property type="entry name" value="HEMK METHYLTRANSFERASE"/>
    <property type="match status" value="1"/>
</dbReference>
<sequence length="309" mass="31479">MDELVARLRAAGCVFAEDEARILAEAAGDDAARLERLVSARVDGLPLEHLVGWVELDGLRWLVAPGVFVPRRRSELLVREAAERAAAVATRAAARATGATGTLTAATAVGPVLLVDLCCGCGALGGAVANRLRVAGHDVEVHAADVDPAAVACAHENLEALSDADADAAPGLGRLTAHTYAGDLADPLPAEVWGRVDVLVANAPYVPTAAISLMPPEAREHEPHAALDGGGDGLMILRRVIDLAPRLLRPGGHLLVETGDGQVSAAVGHLTAAGLITTVLTDDELGATALAGTLPEQSRGTGAADEPAG</sequence>
<gene>
    <name evidence="1" type="ORF">ACFSL2_21380</name>
</gene>
<dbReference type="InterPro" id="IPR029063">
    <property type="entry name" value="SAM-dependent_MTases_sf"/>
</dbReference>